<dbReference type="RefSeq" id="WP_132286845.1">
    <property type="nucleotide sequence ID" value="NZ_SMFU01000007.1"/>
</dbReference>
<gene>
    <name evidence="3" type="ORF">CLV83_0432</name>
</gene>
<dbReference type="InterPro" id="IPR029030">
    <property type="entry name" value="Caspase-like_dom_sf"/>
</dbReference>
<proteinExistence type="predicted"/>
<organism evidence="3 4">
    <name type="scientific">Marinobacterium mangrovicola</name>
    <dbReference type="NCBI Taxonomy" id="1476959"/>
    <lineage>
        <taxon>Bacteria</taxon>
        <taxon>Pseudomonadati</taxon>
        <taxon>Pseudomonadota</taxon>
        <taxon>Gammaproteobacteria</taxon>
        <taxon>Oceanospirillales</taxon>
        <taxon>Oceanospirillaceae</taxon>
        <taxon>Marinobacterium</taxon>
    </lineage>
</organism>
<sequence length="1052" mass="114925">MGIRQALRVSAFTALFWSFSGLLLAAPAKHALLIGISDYTDSGLSSLPGSENDIQAVRQLLEQRLGFPKENIELLLNKDATHSAVVTAFQELSARVQQDDLVYIHYSGYGSNMPDLNGDEASGQDKTWVTFGARSDRSTALDSDDQNNVNLNGFDLLDDEIDHWLAPAYAKAAQLVFLTDTAHWGTVSRGDKAPQQRAAANDSRMHPLGMQSFEAADRSKAVFVSATQPEGSAYEYQPFDRSFGLFTWHWLQSLASATPDTSWRDLLLQTQIRIKTDVAWHQSPSISGNLDSAILNGELPAPSARLSVTSVNGDQVSLDSGKLAGLTPGSTVTLASADPGDSRIEITETNLFAAKGVVTNGHFSPGDALILSERSYPQPVLRVFVSADKQADANSDVIASIRDAAASVPGIQLDEDQQRADLVLYYSRIDEALGAQVRKQGIAANLTASLPDTDPQGTPRLFFLNADETEAATGLTWNGSADNRVELEQLKASLERIRDSYHLHSLAGSTADDSSVDLNITHLRRDDGCTPAADQRCQEFAFGRFLVDEPRSAPDAEAKRYQPGDVLAFGVANSSSQARYVYLLSSSPDGDIKLIYPTPEMTAAENRIDAQTELDQLPIAFQLDRSGTESIKMIASTEPIDRAFFEPTTHLAGSESAVPNNALERLLAYNRDPSSDQKSLQLPVADIAWNTANIDLTVAASGDMTGVRSRGADTGAQPAYVRVRVFFGSNRNYDPHADEPGELFGNDRGTLRLGSLWVSIPANHEPGKLETPSLLSLMGEDPTEHVMLQSVDLLDKEAFVSQLSDAASQLPDRRMLLYIHGYNNSFEEAARRSAQIAYDLSVENVHYVPLLFTWPSGDSIIPTQYTRAWTNKEWAVSDLVQFLELAVLETGIDNVHVLAHSMGTNLFSSASLVMAGREQDADIRFGEVVLAAPDIDAETFYRLLLPRLQTLAERTTVYMASQDVALHVSKVVHSGYRRLGDSSDSPLILQGVDVVDVSELNTSDMGHAYYAAIRELLSDIGSTLRGITPDLRRLSSQETEQQLKYWSFQKAE</sequence>
<dbReference type="EMBL" id="SMFU01000007">
    <property type="protein sequence ID" value="TCK08353.1"/>
    <property type="molecule type" value="Genomic_DNA"/>
</dbReference>
<dbReference type="InterPro" id="IPR029058">
    <property type="entry name" value="AB_hydrolase_fold"/>
</dbReference>
<dbReference type="OrthoDB" id="334507at2"/>
<dbReference type="InterPro" id="IPR011600">
    <property type="entry name" value="Pept_C14_caspase"/>
</dbReference>
<feature type="domain" description="Peptidase C14 caspase" evidence="1">
    <location>
        <begin position="29"/>
        <end position="288"/>
    </location>
</feature>
<dbReference type="GO" id="GO:0004197">
    <property type="term" value="F:cysteine-type endopeptidase activity"/>
    <property type="evidence" value="ECO:0007669"/>
    <property type="project" value="InterPro"/>
</dbReference>
<reference evidence="3 4" key="1">
    <citation type="submission" date="2019-03" db="EMBL/GenBank/DDBJ databases">
        <title>Genomic Encyclopedia of Archaeal and Bacterial Type Strains, Phase II (KMG-II): from individual species to whole genera.</title>
        <authorList>
            <person name="Goeker M."/>
        </authorList>
    </citation>
    <scope>NUCLEOTIDE SEQUENCE [LARGE SCALE GENOMIC DNA]</scope>
    <source>
        <strain evidence="3 4">DSM 27697</strain>
    </source>
</reference>
<dbReference type="SUPFAM" id="SSF52129">
    <property type="entry name" value="Caspase-like"/>
    <property type="match status" value="1"/>
</dbReference>
<evidence type="ECO:0000259" key="1">
    <source>
        <dbReference type="Pfam" id="PF00656"/>
    </source>
</evidence>
<dbReference type="Pfam" id="PF00656">
    <property type="entry name" value="Peptidase_C14"/>
    <property type="match status" value="1"/>
</dbReference>
<dbReference type="PANTHER" id="PTHR36513:SF1">
    <property type="entry name" value="TRANSMEMBRANE PROTEIN"/>
    <property type="match status" value="1"/>
</dbReference>
<dbReference type="InterPro" id="IPR010297">
    <property type="entry name" value="DUF900_hydrolase"/>
</dbReference>
<keyword evidence="4" id="KW-1185">Reference proteome</keyword>
<accession>A0A4R1GMI5</accession>
<evidence type="ECO:0000259" key="2">
    <source>
        <dbReference type="Pfam" id="PF14326"/>
    </source>
</evidence>
<dbReference type="Pfam" id="PF05990">
    <property type="entry name" value="DUF900"/>
    <property type="match status" value="1"/>
</dbReference>
<protein>
    <submittedName>
        <fullName evidence="3">Esterase/lipase superfamily enzyme</fullName>
    </submittedName>
</protein>
<dbReference type="Gene3D" id="3.40.50.1460">
    <property type="match status" value="1"/>
</dbReference>
<dbReference type="Proteomes" id="UP000294546">
    <property type="component" value="Unassembled WGS sequence"/>
</dbReference>
<evidence type="ECO:0000313" key="3">
    <source>
        <dbReference type="EMBL" id="TCK08353.1"/>
    </source>
</evidence>
<dbReference type="GO" id="GO:0006508">
    <property type="term" value="P:proteolysis"/>
    <property type="evidence" value="ECO:0007669"/>
    <property type="project" value="InterPro"/>
</dbReference>
<dbReference type="PANTHER" id="PTHR36513">
    <property type="entry name" value="ABC TRANSMEMBRANE TYPE-1 DOMAIN-CONTAINING PROTEIN"/>
    <property type="match status" value="1"/>
</dbReference>
<dbReference type="Gene3D" id="3.40.50.1820">
    <property type="entry name" value="alpha/beta hydrolase"/>
    <property type="match status" value="1"/>
</dbReference>
<dbReference type="SUPFAM" id="SSF53474">
    <property type="entry name" value="alpha/beta-Hydrolases"/>
    <property type="match status" value="1"/>
</dbReference>
<feature type="domain" description="DUF4384" evidence="2">
    <location>
        <begin position="561"/>
        <end position="639"/>
    </location>
</feature>
<evidence type="ECO:0000313" key="4">
    <source>
        <dbReference type="Proteomes" id="UP000294546"/>
    </source>
</evidence>
<comment type="caution">
    <text evidence="3">The sequence shown here is derived from an EMBL/GenBank/DDBJ whole genome shotgun (WGS) entry which is preliminary data.</text>
</comment>
<dbReference type="AlphaFoldDB" id="A0A4R1GMI5"/>
<dbReference type="Pfam" id="PF14326">
    <property type="entry name" value="DUF4384"/>
    <property type="match status" value="1"/>
</dbReference>
<name>A0A4R1GMI5_9GAMM</name>
<dbReference type="InterPro" id="IPR025493">
    <property type="entry name" value="DUF4384"/>
</dbReference>